<evidence type="ECO:0000313" key="3">
    <source>
        <dbReference type="EMBL" id="QOV23358.1"/>
    </source>
</evidence>
<evidence type="ECO:0000259" key="2">
    <source>
        <dbReference type="Pfam" id="PF12146"/>
    </source>
</evidence>
<dbReference type="Pfam" id="PF12146">
    <property type="entry name" value="Hydrolase_4"/>
    <property type="match status" value="1"/>
</dbReference>
<accession>A0A7S6REG2</accession>
<protein>
    <submittedName>
        <fullName evidence="3">Alpha/beta fold hydrolase</fullName>
    </submittedName>
</protein>
<keyword evidence="1" id="KW-0472">Membrane</keyword>
<dbReference type="PANTHER" id="PTHR12277">
    <property type="entry name" value="ALPHA/BETA HYDROLASE DOMAIN-CONTAINING PROTEIN"/>
    <property type="match status" value="1"/>
</dbReference>
<evidence type="ECO:0000256" key="1">
    <source>
        <dbReference type="SAM" id="Phobius"/>
    </source>
</evidence>
<dbReference type="EMBL" id="CP063311">
    <property type="protein sequence ID" value="QOV23358.1"/>
    <property type="molecule type" value="Genomic_DNA"/>
</dbReference>
<gene>
    <name evidence="3" type="ORF">IM676_03285</name>
</gene>
<evidence type="ECO:0000313" key="4">
    <source>
        <dbReference type="Proteomes" id="UP000593846"/>
    </source>
</evidence>
<keyword evidence="4" id="KW-1185">Reference proteome</keyword>
<name>A0A7S6REG2_9CYAN</name>
<proteinExistence type="predicted"/>
<dbReference type="KEGG" id="aee:IM676_03285"/>
<keyword evidence="3" id="KW-0378">Hydrolase</keyword>
<keyword evidence="1" id="KW-1133">Transmembrane helix</keyword>
<dbReference type="Proteomes" id="UP000593846">
    <property type="component" value="Chromosome"/>
</dbReference>
<organism evidence="3 4">
    <name type="scientific">Anabaenopsis elenkinii CCIBt3563</name>
    <dbReference type="NCBI Taxonomy" id="2779889"/>
    <lineage>
        <taxon>Bacteria</taxon>
        <taxon>Bacillati</taxon>
        <taxon>Cyanobacteriota</taxon>
        <taxon>Cyanophyceae</taxon>
        <taxon>Nostocales</taxon>
        <taxon>Nodulariaceae</taxon>
        <taxon>Anabaenopsis</taxon>
    </lineage>
</organism>
<feature type="domain" description="Serine aminopeptidase S33" evidence="2">
    <location>
        <begin position="83"/>
        <end position="192"/>
    </location>
</feature>
<dbReference type="AlphaFoldDB" id="A0A7S6REG2"/>
<sequence length="302" mass="34233">MQLSFKLLLKVEIIVIIAYFAICLFLFVRQTRLIFFPSGVIERTPEIFNLPYEDVWLPVKGRNGKTELIHGWWIPSPEPNPNVLLYLHGNAINVGANVGHARRLHQLGFSVLLIDYRGYGLSGGDFPAEQRVYEDAYLAWNYLINERQILPSKIFIYGHSLGGAIAIDLAIKQPQAAGLIVESSFTSIRDMVDYRNLFWMFPVNLILTQRFESINKVPQLKIPVLFIHGMADTNVPSFMSQKLYHAAPEPKKLLLVPSAEHDNTATVGGEEYLQWVMSFVQGVKGGRILTNTEHQSEHQSVN</sequence>
<dbReference type="PANTHER" id="PTHR12277:SF81">
    <property type="entry name" value="PROTEIN ABHD13"/>
    <property type="match status" value="1"/>
</dbReference>
<feature type="transmembrane region" description="Helical" evidence="1">
    <location>
        <begin position="7"/>
        <end position="28"/>
    </location>
</feature>
<reference evidence="4" key="1">
    <citation type="submission" date="2020-10" db="EMBL/GenBank/DDBJ databases">
        <title>Genome-based taxonomic classification of the species Anabaenopsis elenkinii.</title>
        <authorList>
            <person name="Delbaje E."/>
            <person name="Andreote A.P.D."/>
            <person name="Pellegrinetti T.A."/>
            <person name="Cruz R.B."/>
            <person name="Branco L.H.Z."/>
            <person name="Fiore M.F."/>
        </authorList>
    </citation>
    <scope>NUCLEOTIDE SEQUENCE [LARGE SCALE GENOMIC DNA]</scope>
    <source>
        <strain evidence="4">CCIBt3563</strain>
    </source>
</reference>
<keyword evidence="1" id="KW-0812">Transmembrane</keyword>
<dbReference type="SUPFAM" id="SSF53474">
    <property type="entry name" value="alpha/beta-Hydrolases"/>
    <property type="match status" value="1"/>
</dbReference>
<dbReference type="RefSeq" id="WP_200988907.1">
    <property type="nucleotide sequence ID" value="NZ_CP063311.1"/>
</dbReference>
<dbReference type="InterPro" id="IPR029058">
    <property type="entry name" value="AB_hydrolase_fold"/>
</dbReference>
<dbReference type="Gene3D" id="3.40.50.1820">
    <property type="entry name" value="alpha/beta hydrolase"/>
    <property type="match status" value="1"/>
</dbReference>
<dbReference type="InterPro" id="IPR022742">
    <property type="entry name" value="Hydrolase_4"/>
</dbReference>
<dbReference type="GO" id="GO:0016787">
    <property type="term" value="F:hydrolase activity"/>
    <property type="evidence" value="ECO:0007669"/>
    <property type="project" value="UniProtKB-KW"/>
</dbReference>